<dbReference type="AlphaFoldDB" id="A0AAE0NA24"/>
<keyword evidence="2" id="KW-0732">Signal</keyword>
<feature type="region of interest" description="Disordered" evidence="1">
    <location>
        <begin position="80"/>
        <end position="101"/>
    </location>
</feature>
<comment type="caution">
    <text evidence="3">The sequence shown here is derived from an EMBL/GenBank/DDBJ whole genome shotgun (WGS) entry which is preliminary data.</text>
</comment>
<organism evidence="3 4">
    <name type="scientific">Lasiosphaeria ovina</name>
    <dbReference type="NCBI Taxonomy" id="92902"/>
    <lineage>
        <taxon>Eukaryota</taxon>
        <taxon>Fungi</taxon>
        <taxon>Dikarya</taxon>
        <taxon>Ascomycota</taxon>
        <taxon>Pezizomycotina</taxon>
        <taxon>Sordariomycetes</taxon>
        <taxon>Sordariomycetidae</taxon>
        <taxon>Sordariales</taxon>
        <taxon>Lasiosphaeriaceae</taxon>
        <taxon>Lasiosphaeria</taxon>
    </lineage>
</organism>
<evidence type="ECO:0000313" key="3">
    <source>
        <dbReference type="EMBL" id="KAK3376361.1"/>
    </source>
</evidence>
<sequence length="101" mass="11261">MWFWCSGWRGWFTRTCVFASSQAKPGPAFYIDDFHLSGSLLTVNWSGAGSARTTSCFFSVDAGEFQVWVTNWPLLPRTAKGVGVGSRREGFSDDKPPPFSR</sequence>
<gene>
    <name evidence="3" type="ORF">B0T24DRAFT_618523</name>
</gene>
<feature type="signal peptide" evidence="2">
    <location>
        <begin position="1"/>
        <end position="23"/>
    </location>
</feature>
<evidence type="ECO:0000313" key="4">
    <source>
        <dbReference type="Proteomes" id="UP001287356"/>
    </source>
</evidence>
<reference evidence="3" key="2">
    <citation type="submission" date="2023-06" db="EMBL/GenBank/DDBJ databases">
        <authorList>
            <consortium name="Lawrence Berkeley National Laboratory"/>
            <person name="Haridas S."/>
            <person name="Hensen N."/>
            <person name="Bonometti L."/>
            <person name="Westerberg I."/>
            <person name="Brannstrom I.O."/>
            <person name="Guillou S."/>
            <person name="Cros-Aarteil S."/>
            <person name="Calhoun S."/>
            <person name="Kuo A."/>
            <person name="Mondo S."/>
            <person name="Pangilinan J."/>
            <person name="Riley R."/>
            <person name="Labutti K."/>
            <person name="Andreopoulos B."/>
            <person name="Lipzen A."/>
            <person name="Chen C."/>
            <person name="Yanf M."/>
            <person name="Daum C."/>
            <person name="Ng V."/>
            <person name="Clum A."/>
            <person name="Steindorff A."/>
            <person name="Ohm R."/>
            <person name="Martin F."/>
            <person name="Silar P."/>
            <person name="Natvig D."/>
            <person name="Lalanne C."/>
            <person name="Gautier V."/>
            <person name="Ament-Velasquez S.L."/>
            <person name="Kruys A."/>
            <person name="Hutchinson M.I."/>
            <person name="Powell A.J."/>
            <person name="Barry K."/>
            <person name="Miller A.N."/>
            <person name="Grigoriev I.V."/>
            <person name="Debuchy R."/>
            <person name="Gladieux P."/>
            <person name="Thoren M.H."/>
            <person name="Johannesson H."/>
        </authorList>
    </citation>
    <scope>NUCLEOTIDE SEQUENCE</scope>
    <source>
        <strain evidence="3">CBS 958.72</strain>
    </source>
</reference>
<feature type="chain" id="PRO_5041952317" description="Secreted protein" evidence="2">
    <location>
        <begin position="24"/>
        <end position="101"/>
    </location>
</feature>
<name>A0AAE0NA24_9PEZI</name>
<evidence type="ECO:0000256" key="1">
    <source>
        <dbReference type="SAM" id="MobiDB-lite"/>
    </source>
</evidence>
<keyword evidence="4" id="KW-1185">Reference proteome</keyword>
<proteinExistence type="predicted"/>
<dbReference type="Proteomes" id="UP001287356">
    <property type="component" value="Unassembled WGS sequence"/>
</dbReference>
<reference evidence="3" key="1">
    <citation type="journal article" date="2023" name="Mol. Phylogenet. Evol.">
        <title>Genome-scale phylogeny and comparative genomics of the fungal order Sordariales.</title>
        <authorList>
            <person name="Hensen N."/>
            <person name="Bonometti L."/>
            <person name="Westerberg I."/>
            <person name="Brannstrom I.O."/>
            <person name="Guillou S."/>
            <person name="Cros-Aarteil S."/>
            <person name="Calhoun S."/>
            <person name="Haridas S."/>
            <person name="Kuo A."/>
            <person name="Mondo S."/>
            <person name="Pangilinan J."/>
            <person name="Riley R."/>
            <person name="LaButti K."/>
            <person name="Andreopoulos B."/>
            <person name="Lipzen A."/>
            <person name="Chen C."/>
            <person name="Yan M."/>
            <person name="Daum C."/>
            <person name="Ng V."/>
            <person name="Clum A."/>
            <person name="Steindorff A."/>
            <person name="Ohm R.A."/>
            <person name="Martin F."/>
            <person name="Silar P."/>
            <person name="Natvig D.O."/>
            <person name="Lalanne C."/>
            <person name="Gautier V."/>
            <person name="Ament-Velasquez S.L."/>
            <person name="Kruys A."/>
            <person name="Hutchinson M.I."/>
            <person name="Powell A.J."/>
            <person name="Barry K."/>
            <person name="Miller A.N."/>
            <person name="Grigoriev I.V."/>
            <person name="Debuchy R."/>
            <person name="Gladieux P."/>
            <person name="Hiltunen Thoren M."/>
            <person name="Johannesson H."/>
        </authorList>
    </citation>
    <scope>NUCLEOTIDE SEQUENCE</scope>
    <source>
        <strain evidence="3">CBS 958.72</strain>
    </source>
</reference>
<protein>
    <recommendedName>
        <fullName evidence="5">Secreted protein</fullName>
    </recommendedName>
</protein>
<feature type="compositionally biased region" description="Basic and acidic residues" evidence="1">
    <location>
        <begin position="86"/>
        <end position="101"/>
    </location>
</feature>
<evidence type="ECO:0000256" key="2">
    <source>
        <dbReference type="SAM" id="SignalP"/>
    </source>
</evidence>
<dbReference type="EMBL" id="JAULSN010000003">
    <property type="protein sequence ID" value="KAK3376361.1"/>
    <property type="molecule type" value="Genomic_DNA"/>
</dbReference>
<evidence type="ECO:0008006" key="5">
    <source>
        <dbReference type="Google" id="ProtNLM"/>
    </source>
</evidence>
<accession>A0AAE0NA24</accession>